<feature type="region of interest" description="Disordered" evidence="1">
    <location>
        <begin position="25"/>
        <end position="86"/>
    </location>
</feature>
<feature type="chain" id="PRO_5038800503" description="YARHG domain-containing protein" evidence="2">
    <location>
        <begin position="27"/>
        <end position="301"/>
    </location>
</feature>
<reference evidence="4" key="1">
    <citation type="submission" date="2019-11" db="EMBL/GenBank/DDBJ databases">
        <authorList>
            <person name="Feng L."/>
        </authorList>
    </citation>
    <scope>NUCLEOTIDE SEQUENCE</scope>
    <source>
        <strain evidence="4">CsymbiosumLFYP84</strain>
    </source>
</reference>
<dbReference type="Gene3D" id="1.20.58.1690">
    <property type="match status" value="1"/>
</dbReference>
<dbReference type="Pfam" id="PF13308">
    <property type="entry name" value="YARHG"/>
    <property type="match status" value="1"/>
</dbReference>
<dbReference type="SMART" id="SM01324">
    <property type="entry name" value="YARHG"/>
    <property type="match status" value="1"/>
</dbReference>
<name>A0A6N2YWP0_CLOSY</name>
<keyword evidence="2" id="KW-0732">Signal</keyword>
<evidence type="ECO:0000256" key="1">
    <source>
        <dbReference type="SAM" id="MobiDB-lite"/>
    </source>
</evidence>
<accession>A0A6N2YWP0</accession>
<evidence type="ECO:0000313" key="4">
    <source>
        <dbReference type="EMBL" id="VYT71425.1"/>
    </source>
</evidence>
<protein>
    <recommendedName>
        <fullName evidence="3">YARHG domain-containing protein</fullName>
    </recommendedName>
</protein>
<feature type="compositionally biased region" description="Polar residues" evidence="1">
    <location>
        <begin position="27"/>
        <end position="42"/>
    </location>
</feature>
<evidence type="ECO:0000259" key="3">
    <source>
        <dbReference type="SMART" id="SM01324"/>
    </source>
</evidence>
<gene>
    <name evidence="4" type="ORF">CSLFYP84_00396</name>
</gene>
<feature type="domain" description="YARHG" evidence="3">
    <location>
        <begin position="211"/>
        <end position="296"/>
    </location>
</feature>
<feature type="signal peptide" evidence="2">
    <location>
        <begin position="1"/>
        <end position="26"/>
    </location>
</feature>
<organism evidence="4">
    <name type="scientific">Clostridium symbiosum</name>
    <name type="common">Bacteroides symbiosus</name>
    <dbReference type="NCBI Taxonomy" id="1512"/>
    <lineage>
        <taxon>Bacteria</taxon>
        <taxon>Bacillati</taxon>
        <taxon>Bacillota</taxon>
        <taxon>Clostridia</taxon>
        <taxon>Lachnospirales</taxon>
        <taxon>Lachnospiraceae</taxon>
        <taxon>Otoolea</taxon>
    </lineage>
</organism>
<dbReference type="InterPro" id="IPR025582">
    <property type="entry name" value="YARHG_dom"/>
</dbReference>
<dbReference type="RefSeq" id="WP_003506479.1">
    <property type="nucleotide sequence ID" value="NZ_CABKPP010000001.1"/>
</dbReference>
<dbReference type="EMBL" id="CACRUA010000004">
    <property type="protein sequence ID" value="VYT71425.1"/>
    <property type="molecule type" value="Genomic_DNA"/>
</dbReference>
<feature type="compositionally biased region" description="Basic and acidic residues" evidence="1">
    <location>
        <begin position="77"/>
        <end position="86"/>
    </location>
</feature>
<proteinExistence type="predicted"/>
<feature type="compositionally biased region" description="Polar residues" evidence="1">
    <location>
        <begin position="53"/>
        <end position="75"/>
    </location>
</feature>
<dbReference type="AlphaFoldDB" id="A0A6N2YWP0"/>
<dbReference type="PROSITE" id="PS51257">
    <property type="entry name" value="PROKAR_LIPOPROTEIN"/>
    <property type="match status" value="1"/>
</dbReference>
<dbReference type="InterPro" id="IPR038434">
    <property type="entry name" value="YARHG_sf"/>
</dbReference>
<evidence type="ECO:0000256" key="2">
    <source>
        <dbReference type="SAM" id="SignalP"/>
    </source>
</evidence>
<sequence>MRYAKAVLLGAFCALLLAGCSGKGEANVQSTGKVSSPESTVTEDAGEPERPPETTQSQKIVQGSETTFPEMSQTAGLEEHSDGEQERFERVETKDYIFEFPAGWQGKYRIEDKDGTPPYVLVQQKASYEKMGDGLLFGIAAYRDGSYVNLPDYHIWAYDKETVYVMSEPTDVCFYTEDEAVRAEYSDMAASIEAIRKTFRVKEGNAGYDGDQYIFPNSSYIYLKEEDLWNLTQESLRIAKNEIFARHGYQFRTQELAEYFSKRDWYEGKIPAGEFDSGVFNEFEAANVSLIAKYEEQKKTQ</sequence>